<comment type="caution">
    <text evidence="2">The sequence shown here is derived from an EMBL/GenBank/DDBJ whole genome shotgun (WGS) entry which is preliminary data.</text>
</comment>
<gene>
    <name evidence="2" type="ORF">DPX16_14823</name>
</gene>
<feature type="region of interest" description="Disordered" evidence="1">
    <location>
        <begin position="173"/>
        <end position="240"/>
    </location>
</feature>
<dbReference type="AlphaFoldDB" id="A0A3N0YAZ8"/>
<accession>A0A3N0YAZ8</accession>
<protein>
    <submittedName>
        <fullName evidence="2">Uncharacterized protein</fullName>
    </submittedName>
</protein>
<evidence type="ECO:0000313" key="2">
    <source>
        <dbReference type="EMBL" id="ROL43111.1"/>
    </source>
</evidence>
<evidence type="ECO:0000256" key="1">
    <source>
        <dbReference type="SAM" id="MobiDB-lite"/>
    </source>
</evidence>
<dbReference type="OrthoDB" id="10657722at2759"/>
<dbReference type="EMBL" id="RJVU01048855">
    <property type="protein sequence ID" value="ROL43111.1"/>
    <property type="molecule type" value="Genomic_DNA"/>
</dbReference>
<sequence>MGILLTSVKPADRLLCLFQDGRSIEDYVGEFLEISHLVSWNDDTLKTVFWCGLDDHLYQQVPVAATTCSQVQYVEYVLWLSGSSLTVGEVEEDITTTPPQSPLPSQNSCPKMAAAIPEPSPKMAASQESCFKMAAASESLSVMATTIPESRSKMAAALPEFLPIMTTTIPNSRPAMAAAPEPSAKMPATPEPSAKMAATSEPSAEMAATPEPSVKMAATSEPSAEMAATPEPSVKMAATS</sequence>
<dbReference type="Proteomes" id="UP000281406">
    <property type="component" value="Unassembled WGS sequence"/>
</dbReference>
<evidence type="ECO:0000313" key="3">
    <source>
        <dbReference type="Proteomes" id="UP000281406"/>
    </source>
</evidence>
<organism evidence="2 3">
    <name type="scientific">Anabarilius grahami</name>
    <name type="common">Kanglang fish</name>
    <name type="synonym">Barilius grahami</name>
    <dbReference type="NCBI Taxonomy" id="495550"/>
    <lineage>
        <taxon>Eukaryota</taxon>
        <taxon>Metazoa</taxon>
        <taxon>Chordata</taxon>
        <taxon>Craniata</taxon>
        <taxon>Vertebrata</taxon>
        <taxon>Euteleostomi</taxon>
        <taxon>Actinopterygii</taxon>
        <taxon>Neopterygii</taxon>
        <taxon>Teleostei</taxon>
        <taxon>Ostariophysi</taxon>
        <taxon>Cypriniformes</taxon>
        <taxon>Xenocyprididae</taxon>
        <taxon>Xenocypridinae</taxon>
        <taxon>Xenocypridinae incertae sedis</taxon>
        <taxon>Anabarilius</taxon>
    </lineage>
</organism>
<name>A0A3N0YAZ8_ANAGA</name>
<keyword evidence="3" id="KW-1185">Reference proteome</keyword>
<reference evidence="2 3" key="1">
    <citation type="submission" date="2018-10" db="EMBL/GenBank/DDBJ databases">
        <title>Genome assembly for a Yunnan-Guizhou Plateau 3E fish, Anabarilius grahami (Regan), and its evolutionary and genetic applications.</title>
        <authorList>
            <person name="Jiang W."/>
        </authorList>
    </citation>
    <scope>NUCLEOTIDE SEQUENCE [LARGE SCALE GENOMIC DNA]</scope>
    <source>
        <strain evidence="2">AG-KIZ</strain>
        <tissue evidence="2">Muscle</tissue>
    </source>
</reference>
<proteinExistence type="predicted"/>